<dbReference type="Gene3D" id="1.20.1070.10">
    <property type="entry name" value="Rhodopsin 7-helix transmembrane proteins"/>
    <property type="match status" value="1"/>
</dbReference>
<protein>
    <submittedName>
        <fullName evidence="2">G-protein coupled receptor</fullName>
    </submittedName>
</protein>
<feature type="transmembrane region" description="Helical" evidence="1">
    <location>
        <begin position="68"/>
        <end position="92"/>
    </location>
</feature>
<comment type="caution">
    <text evidence="2">The sequence shown here is derived from an EMBL/GenBank/DDBJ whole genome shotgun (WGS) entry which is preliminary data.</text>
</comment>
<name>A0AAD8EUX3_BIOPF</name>
<evidence type="ECO:0000313" key="3">
    <source>
        <dbReference type="Proteomes" id="UP001233172"/>
    </source>
</evidence>
<reference evidence="2" key="1">
    <citation type="journal article" date="2023" name="PLoS Negl. Trop. Dis.">
        <title>A genome sequence for Biomphalaria pfeifferi, the major vector snail for the human-infecting parasite Schistosoma mansoni.</title>
        <authorList>
            <person name="Bu L."/>
            <person name="Lu L."/>
            <person name="Laidemitt M.R."/>
            <person name="Zhang S.M."/>
            <person name="Mutuku M."/>
            <person name="Mkoji G."/>
            <person name="Steinauer M."/>
            <person name="Loker E.S."/>
        </authorList>
    </citation>
    <scope>NUCLEOTIDE SEQUENCE</scope>
    <source>
        <strain evidence="2">KasaAsao</strain>
    </source>
</reference>
<dbReference type="EMBL" id="JASAOG010000349">
    <property type="protein sequence ID" value="KAK0040131.1"/>
    <property type="molecule type" value="Genomic_DNA"/>
</dbReference>
<proteinExistence type="predicted"/>
<evidence type="ECO:0000313" key="2">
    <source>
        <dbReference type="EMBL" id="KAK0040131.1"/>
    </source>
</evidence>
<sequence length="144" mass="16632">MTNTTEYHYIPPQHYSLCSSEANSLAELLVIFSLQCFINPGLSIIGFITNMLSLAILHRSGIHKLSNILLFGLVIADSLWTTMYFAMILNFFGPNKYFKMLCGFQYEETLNLFLAYSEEVLFFLGYWGRYVNTLIPIFITLERN</sequence>
<evidence type="ECO:0000256" key="1">
    <source>
        <dbReference type="SAM" id="Phobius"/>
    </source>
</evidence>
<dbReference type="AlphaFoldDB" id="A0AAD8EUX3"/>
<keyword evidence="1" id="KW-0812">Transmembrane</keyword>
<keyword evidence="2" id="KW-0675">Receptor</keyword>
<dbReference type="Proteomes" id="UP001233172">
    <property type="component" value="Unassembled WGS sequence"/>
</dbReference>
<keyword evidence="1" id="KW-1133">Transmembrane helix</keyword>
<feature type="transmembrane region" description="Helical" evidence="1">
    <location>
        <begin position="29"/>
        <end position="56"/>
    </location>
</feature>
<gene>
    <name evidence="2" type="ORF">Bpfe_030436</name>
</gene>
<organism evidence="2 3">
    <name type="scientific">Biomphalaria pfeifferi</name>
    <name type="common">Bloodfluke planorb</name>
    <name type="synonym">Freshwater snail</name>
    <dbReference type="NCBI Taxonomy" id="112525"/>
    <lineage>
        <taxon>Eukaryota</taxon>
        <taxon>Metazoa</taxon>
        <taxon>Spiralia</taxon>
        <taxon>Lophotrochozoa</taxon>
        <taxon>Mollusca</taxon>
        <taxon>Gastropoda</taxon>
        <taxon>Heterobranchia</taxon>
        <taxon>Euthyneura</taxon>
        <taxon>Panpulmonata</taxon>
        <taxon>Hygrophila</taxon>
        <taxon>Lymnaeoidea</taxon>
        <taxon>Planorbidae</taxon>
        <taxon>Biomphalaria</taxon>
    </lineage>
</organism>
<reference evidence="2" key="2">
    <citation type="submission" date="2023-04" db="EMBL/GenBank/DDBJ databases">
        <authorList>
            <person name="Bu L."/>
            <person name="Lu L."/>
            <person name="Laidemitt M.R."/>
            <person name="Zhang S.M."/>
            <person name="Mutuku M."/>
            <person name="Mkoji G."/>
            <person name="Steinauer M."/>
            <person name="Loker E.S."/>
        </authorList>
    </citation>
    <scope>NUCLEOTIDE SEQUENCE</scope>
    <source>
        <strain evidence="2">KasaAsao</strain>
        <tissue evidence="2">Whole Snail</tissue>
    </source>
</reference>
<accession>A0AAD8EUX3</accession>
<keyword evidence="3" id="KW-1185">Reference proteome</keyword>
<keyword evidence="1" id="KW-0472">Membrane</keyword>